<keyword evidence="1" id="KW-1133">Transmembrane helix</keyword>
<evidence type="ECO:0000256" key="1">
    <source>
        <dbReference type="SAM" id="Phobius"/>
    </source>
</evidence>
<accession>A0A0A9GP09</accession>
<sequence>MSKFYRIVHTPTYKYYTTRFGYFTTVLACITQSIGQAYYR</sequence>
<protein>
    <submittedName>
        <fullName evidence="2">Uncharacterized protein</fullName>
    </submittedName>
</protein>
<proteinExistence type="predicted"/>
<dbReference type="AlphaFoldDB" id="A0A0A9GP09"/>
<reference evidence="2" key="1">
    <citation type="submission" date="2014-09" db="EMBL/GenBank/DDBJ databases">
        <authorList>
            <person name="Magalhaes I.L.F."/>
            <person name="Oliveira U."/>
            <person name="Santos F.R."/>
            <person name="Vidigal T.H.D.A."/>
            <person name="Brescovit A.D."/>
            <person name="Santos A.J."/>
        </authorList>
    </citation>
    <scope>NUCLEOTIDE SEQUENCE</scope>
    <source>
        <tissue evidence="2">Shoot tissue taken approximately 20 cm above the soil surface</tissue>
    </source>
</reference>
<keyword evidence="1" id="KW-0812">Transmembrane</keyword>
<keyword evidence="1" id="KW-0472">Membrane</keyword>
<reference evidence="2" key="2">
    <citation type="journal article" date="2015" name="Data Brief">
        <title>Shoot transcriptome of the giant reed, Arundo donax.</title>
        <authorList>
            <person name="Barrero R.A."/>
            <person name="Guerrero F.D."/>
            <person name="Moolhuijzen P."/>
            <person name="Goolsby J.A."/>
            <person name="Tidwell J."/>
            <person name="Bellgard S.E."/>
            <person name="Bellgard M.I."/>
        </authorList>
    </citation>
    <scope>NUCLEOTIDE SEQUENCE</scope>
    <source>
        <tissue evidence="2">Shoot tissue taken approximately 20 cm above the soil surface</tissue>
    </source>
</reference>
<name>A0A0A9GP09_ARUDO</name>
<feature type="transmembrane region" description="Helical" evidence="1">
    <location>
        <begin position="20"/>
        <end position="39"/>
    </location>
</feature>
<dbReference type="EMBL" id="GBRH01172797">
    <property type="protein sequence ID" value="JAE25099.1"/>
    <property type="molecule type" value="Transcribed_RNA"/>
</dbReference>
<evidence type="ECO:0000313" key="2">
    <source>
        <dbReference type="EMBL" id="JAE25099.1"/>
    </source>
</evidence>
<organism evidence="2">
    <name type="scientific">Arundo donax</name>
    <name type="common">Giant reed</name>
    <name type="synonym">Donax arundinaceus</name>
    <dbReference type="NCBI Taxonomy" id="35708"/>
    <lineage>
        <taxon>Eukaryota</taxon>
        <taxon>Viridiplantae</taxon>
        <taxon>Streptophyta</taxon>
        <taxon>Embryophyta</taxon>
        <taxon>Tracheophyta</taxon>
        <taxon>Spermatophyta</taxon>
        <taxon>Magnoliopsida</taxon>
        <taxon>Liliopsida</taxon>
        <taxon>Poales</taxon>
        <taxon>Poaceae</taxon>
        <taxon>PACMAD clade</taxon>
        <taxon>Arundinoideae</taxon>
        <taxon>Arundineae</taxon>
        <taxon>Arundo</taxon>
    </lineage>
</organism>